<dbReference type="HAMAP" id="MF_00422">
    <property type="entry name" value="SecE"/>
    <property type="match status" value="1"/>
</dbReference>
<comment type="function">
    <text evidence="9">Essential subunit of the Sec protein translocation channel SecYEG. Clamps together the 2 halves of SecY. May contact the channel plug during translocation.</text>
</comment>
<dbReference type="NCBIfam" id="TIGR00964">
    <property type="entry name" value="secE_bact"/>
    <property type="match status" value="1"/>
</dbReference>
<comment type="subcellular location">
    <subcellularLocation>
        <location evidence="9">Cell membrane</location>
        <topology evidence="9">Single-pass membrane protein</topology>
    </subcellularLocation>
    <subcellularLocation>
        <location evidence="1">Membrane</location>
    </subcellularLocation>
</comment>
<evidence type="ECO:0000256" key="1">
    <source>
        <dbReference type="ARBA" id="ARBA00004370"/>
    </source>
</evidence>
<keyword evidence="3 9" id="KW-1003">Cell membrane</keyword>
<evidence type="ECO:0000256" key="6">
    <source>
        <dbReference type="ARBA" id="ARBA00022989"/>
    </source>
</evidence>
<keyword evidence="7 9" id="KW-0811">Translocation</keyword>
<dbReference type="PANTHER" id="PTHR33910:SF1">
    <property type="entry name" value="PROTEIN TRANSLOCASE SUBUNIT SECE"/>
    <property type="match status" value="1"/>
</dbReference>
<feature type="compositionally biased region" description="Basic and acidic residues" evidence="10">
    <location>
        <begin position="28"/>
        <end position="44"/>
    </location>
</feature>
<feature type="compositionally biased region" description="Basic residues" evidence="10">
    <location>
        <begin position="92"/>
        <end position="116"/>
    </location>
</feature>
<evidence type="ECO:0000256" key="3">
    <source>
        <dbReference type="ARBA" id="ARBA00022475"/>
    </source>
</evidence>
<evidence type="ECO:0000256" key="2">
    <source>
        <dbReference type="ARBA" id="ARBA00022448"/>
    </source>
</evidence>
<dbReference type="GO" id="GO:0043952">
    <property type="term" value="P:protein transport by the Sec complex"/>
    <property type="evidence" value="ECO:0007669"/>
    <property type="project" value="UniProtKB-UniRule"/>
</dbReference>
<evidence type="ECO:0000313" key="11">
    <source>
        <dbReference type="EMBL" id="QUC11927.1"/>
    </source>
</evidence>
<dbReference type="InterPro" id="IPR005807">
    <property type="entry name" value="SecE_bac"/>
</dbReference>
<keyword evidence="4 9" id="KW-0812">Transmembrane</keyword>
<feature type="compositionally biased region" description="Basic and acidic residues" evidence="10">
    <location>
        <begin position="117"/>
        <end position="128"/>
    </location>
</feature>
<dbReference type="Gene3D" id="1.20.5.1030">
    <property type="entry name" value="Preprotein translocase secy subunit"/>
    <property type="match status" value="1"/>
</dbReference>
<accession>A0AB37HX33</accession>
<feature type="compositionally biased region" description="Acidic residues" evidence="10">
    <location>
        <begin position="45"/>
        <end position="86"/>
    </location>
</feature>
<dbReference type="GO" id="GO:0005886">
    <property type="term" value="C:plasma membrane"/>
    <property type="evidence" value="ECO:0007669"/>
    <property type="project" value="UniProtKB-SubCell"/>
</dbReference>
<dbReference type="GO" id="GO:0008320">
    <property type="term" value="F:protein transmembrane transporter activity"/>
    <property type="evidence" value="ECO:0007669"/>
    <property type="project" value="UniProtKB-UniRule"/>
</dbReference>
<dbReference type="GO" id="GO:0065002">
    <property type="term" value="P:intracellular protein transmembrane transport"/>
    <property type="evidence" value="ECO:0007669"/>
    <property type="project" value="UniProtKB-UniRule"/>
</dbReference>
<dbReference type="EMBL" id="CP072385">
    <property type="protein sequence ID" value="QUC11927.1"/>
    <property type="molecule type" value="Genomic_DNA"/>
</dbReference>
<evidence type="ECO:0000256" key="5">
    <source>
        <dbReference type="ARBA" id="ARBA00022927"/>
    </source>
</evidence>
<feature type="transmembrane region" description="Helical" evidence="9">
    <location>
        <begin position="156"/>
        <end position="176"/>
    </location>
</feature>
<evidence type="ECO:0000256" key="7">
    <source>
        <dbReference type="ARBA" id="ARBA00023010"/>
    </source>
</evidence>
<evidence type="ECO:0000256" key="8">
    <source>
        <dbReference type="ARBA" id="ARBA00023136"/>
    </source>
</evidence>
<reference evidence="11" key="1">
    <citation type="submission" date="2021-03" db="EMBL/GenBank/DDBJ databases">
        <title>Human Oral Microbial Genomes.</title>
        <authorList>
            <person name="Johnston C.D."/>
            <person name="Chen T."/>
            <person name="Dewhirst F.E."/>
        </authorList>
    </citation>
    <scope>NUCLEOTIDE SEQUENCE</scope>
    <source>
        <strain evidence="11">F0714</strain>
    </source>
</reference>
<dbReference type="GO" id="GO:0009306">
    <property type="term" value="P:protein secretion"/>
    <property type="evidence" value="ECO:0007669"/>
    <property type="project" value="UniProtKB-UniRule"/>
</dbReference>
<comment type="similarity">
    <text evidence="9">Belongs to the SecE/SEC61-gamma family.</text>
</comment>
<protein>
    <recommendedName>
        <fullName evidence="9">Protein translocase subunit SecE</fullName>
    </recommendedName>
</protein>
<dbReference type="GO" id="GO:0006605">
    <property type="term" value="P:protein targeting"/>
    <property type="evidence" value="ECO:0007669"/>
    <property type="project" value="UniProtKB-UniRule"/>
</dbReference>
<evidence type="ECO:0000256" key="4">
    <source>
        <dbReference type="ARBA" id="ARBA00022692"/>
    </source>
</evidence>
<evidence type="ECO:0000256" key="9">
    <source>
        <dbReference type="HAMAP-Rule" id="MF_00422"/>
    </source>
</evidence>
<feature type="region of interest" description="Disordered" evidence="10">
    <location>
        <begin position="21"/>
        <end position="128"/>
    </location>
</feature>
<dbReference type="InterPro" id="IPR038379">
    <property type="entry name" value="SecE_sf"/>
</dbReference>
<evidence type="ECO:0000313" key="12">
    <source>
        <dbReference type="Proteomes" id="UP000677180"/>
    </source>
</evidence>
<evidence type="ECO:0000256" key="10">
    <source>
        <dbReference type="SAM" id="MobiDB-lite"/>
    </source>
</evidence>
<dbReference type="AlphaFoldDB" id="A0AB37HX33"/>
<sequence>MGVRVPPALRSRCFQRLPPSGWAGISFVDRKGPRVSDDKTRQDGDELPEADPVADDEVIDELEDQFDEDSSEDGAEDADLEDDADKDESGKAGKKTSKVVARKTAKAPVKKTAATRKRSETERGEHDPYRAKNPAQFVRQSVAELKKVVWPSWGELTALFSAVLLFVLFIIAYVMLLDNGFGWALLSLFGGNPQ</sequence>
<dbReference type="PANTHER" id="PTHR33910">
    <property type="entry name" value="PROTEIN TRANSLOCASE SUBUNIT SECE"/>
    <property type="match status" value="1"/>
</dbReference>
<dbReference type="Proteomes" id="UP000677180">
    <property type="component" value="Chromosome"/>
</dbReference>
<comment type="subunit">
    <text evidence="9">Component of the Sec protein translocase complex. Heterotrimer consisting of SecY, SecE and SecG subunits. The heterotrimers can form oligomers, although 1 heterotrimer is thought to be able to translocate proteins. Interacts with the ribosome. Interacts with SecDF, and other proteins may be involved. Interacts with SecA.</text>
</comment>
<dbReference type="InterPro" id="IPR001901">
    <property type="entry name" value="Translocase_SecE/Sec61-g"/>
</dbReference>
<name>A0AB37HX33_9ACTN</name>
<keyword evidence="5 9" id="KW-0653">Protein transport</keyword>
<keyword evidence="2 9" id="KW-0813">Transport</keyword>
<gene>
    <name evidence="9 11" type="primary">secE</name>
    <name evidence="11" type="ORF">J5A53_04345</name>
</gene>
<proteinExistence type="inferred from homology"/>
<keyword evidence="8 9" id="KW-0472">Membrane</keyword>
<keyword evidence="6 9" id="KW-1133">Transmembrane helix</keyword>
<dbReference type="PROSITE" id="PS01067">
    <property type="entry name" value="SECE_SEC61G"/>
    <property type="match status" value="1"/>
</dbReference>
<organism evidence="11 12">
    <name type="scientific">Arachnia propionica</name>
    <dbReference type="NCBI Taxonomy" id="1750"/>
    <lineage>
        <taxon>Bacteria</taxon>
        <taxon>Bacillati</taxon>
        <taxon>Actinomycetota</taxon>
        <taxon>Actinomycetes</taxon>
        <taxon>Propionibacteriales</taxon>
        <taxon>Propionibacteriaceae</taxon>
        <taxon>Arachnia</taxon>
    </lineage>
</organism>
<dbReference type="Pfam" id="PF00584">
    <property type="entry name" value="SecE"/>
    <property type="match status" value="1"/>
</dbReference>